<dbReference type="SMART" id="SM00839">
    <property type="entry name" value="ELFV_dehydrog"/>
    <property type="match status" value="1"/>
</dbReference>
<keyword evidence="5" id="KW-0547">Nucleotide-binding</keyword>
<sequence>MKYSLNFKEIKIDDYERVIEVTCSKVRLHAIIAIHQTAVGPALGGVRASLYSSFEDACTDALRLARGMTYKAIISNTGTGGGKSVIILPQDAPSLTEDMLRAFGQAVNALEGTYICAEDLGVSINDISIVAEETPYVCGIADVSGDPSIYTAHGGFLCIKETAKYLWGSSSLRGKKIAIQGIGSVGRRLLQSLFFEGAELYVADVLERAVQDAARLYGATIVPTEEIHALECDIFSPCARGNVIRKDNLADLNCKAIVGVANNQLEDSSVGMMLHERGILYGPDYLVNAGGLLNVAAAIEGRVYAPKEVLLKVEELPVVLSKLYNQSKTTGKDLVALSDSFVEDKLLAYTS</sequence>
<dbReference type="Gene3D" id="3.40.50.10860">
    <property type="entry name" value="Leucine Dehydrogenase, chain A, domain 1"/>
    <property type="match status" value="1"/>
</dbReference>
<evidence type="ECO:0000313" key="8">
    <source>
        <dbReference type="EMBL" id="CRI43053.1"/>
    </source>
</evidence>
<dbReference type="PANTHER" id="PTHR42722:SF1">
    <property type="entry name" value="VALINE DEHYDROGENASE"/>
    <property type="match status" value="1"/>
</dbReference>
<dbReference type="GO" id="GO:0050049">
    <property type="term" value="F:L-leucine dehydrogenase activity"/>
    <property type="evidence" value="ECO:0007669"/>
    <property type="project" value="UniProtKB-EC"/>
</dbReference>
<accession>A0A0F7X0A5</accession>
<evidence type="ECO:0000256" key="6">
    <source>
        <dbReference type="RuleBase" id="RU004417"/>
    </source>
</evidence>
<feature type="binding site" evidence="5">
    <location>
        <begin position="181"/>
        <end position="186"/>
    </location>
    <ligand>
        <name>NAD(+)</name>
        <dbReference type="ChEBI" id="CHEBI:57540"/>
    </ligand>
</feature>
<dbReference type="InterPro" id="IPR006095">
    <property type="entry name" value="Glu/Leu/Phe/Val/Trp_DH"/>
</dbReference>
<evidence type="ECO:0000259" key="7">
    <source>
        <dbReference type="SMART" id="SM00839"/>
    </source>
</evidence>
<dbReference type="PANTHER" id="PTHR42722">
    <property type="entry name" value="LEUCINE DEHYDROGENASE"/>
    <property type="match status" value="1"/>
</dbReference>
<name>A0A0F7X0A5_CHLPN</name>
<evidence type="ECO:0000256" key="4">
    <source>
        <dbReference type="PIRSR" id="PIRSR000188-1"/>
    </source>
</evidence>
<dbReference type="CDD" id="cd01075">
    <property type="entry name" value="NAD_bind_Leu_Phe_Val_DH"/>
    <property type="match status" value="1"/>
</dbReference>
<dbReference type="Gene3D" id="3.40.50.720">
    <property type="entry name" value="NAD(P)-binding Rossmann-like Domain"/>
    <property type="match status" value="1"/>
</dbReference>
<dbReference type="GO" id="GO:0000166">
    <property type="term" value="F:nucleotide binding"/>
    <property type="evidence" value="ECO:0007669"/>
    <property type="project" value="UniProtKB-KW"/>
</dbReference>
<evidence type="ECO:0000256" key="3">
    <source>
        <dbReference type="ARBA" id="ARBA00023027"/>
    </source>
</evidence>
<dbReference type="InterPro" id="IPR016211">
    <property type="entry name" value="Glu/Phe/Leu/Val/Trp_DH_bac/arc"/>
</dbReference>
<dbReference type="InterPro" id="IPR006097">
    <property type="entry name" value="Glu/Leu/Phe/Val/Trp_DH_dimer"/>
</dbReference>
<dbReference type="EC" id="1.4.1.9" evidence="8"/>
<feature type="active site" description="Proton donor/acceptor" evidence="4">
    <location>
        <position position="83"/>
    </location>
</feature>
<dbReference type="InterPro" id="IPR046346">
    <property type="entry name" value="Aminoacid_DH-like_N_sf"/>
</dbReference>
<evidence type="ECO:0000256" key="2">
    <source>
        <dbReference type="ARBA" id="ARBA00023002"/>
    </source>
</evidence>
<reference evidence="8" key="1">
    <citation type="submission" date="2015-05" db="EMBL/GenBank/DDBJ databases">
        <authorList>
            <person name="Rattei Thomas"/>
        </authorList>
    </citation>
    <scope>NUCLEOTIDE SEQUENCE</scope>
    <source>
        <strain evidence="8">DC9</strain>
    </source>
</reference>
<protein>
    <submittedName>
        <fullName evidence="8">Leucine dehydrogenase</fullName>
        <ecNumber evidence="8">1.4.1.9</ecNumber>
    </submittedName>
</protein>
<organism evidence="8">
    <name type="scientific">Chlamydia pneumoniae</name>
    <name type="common">Chlamydophila pneumoniae</name>
    <dbReference type="NCBI Taxonomy" id="83558"/>
    <lineage>
        <taxon>Bacteria</taxon>
        <taxon>Pseudomonadati</taxon>
        <taxon>Chlamydiota</taxon>
        <taxon>Chlamydiia</taxon>
        <taxon>Chlamydiales</taxon>
        <taxon>Chlamydiaceae</taxon>
        <taxon>Chlamydia/Chlamydophila group</taxon>
        <taxon>Chlamydia</taxon>
    </lineage>
</organism>
<dbReference type="InterPro" id="IPR006096">
    <property type="entry name" value="Glu/Leu/Phe/Val/Trp_DH_C"/>
</dbReference>
<dbReference type="Pfam" id="PF02812">
    <property type="entry name" value="ELFV_dehydrog_N"/>
    <property type="match status" value="1"/>
</dbReference>
<dbReference type="Pfam" id="PF00208">
    <property type="entry name" value="ELFV_dehydrog"/>
    <property type="match status" value="1"/>
</dbReference>
<keyword evidence="3 5" id="KW-0520">NAD</keyword>
<dbReference type="GO" id="GO:0006520">
    <property type="term" value="P:amino acid metabolic process"/>
    <property type="evidence" value="ECO:0007669"/>
    <property type="project" value="InterPro"/>
</dbReference>
<evidence type="ECO:0000256" key="1">
    <source>
        <dbReference type="ARBA" id="ARBA00006382"/>
    </source>
</evidence>
<feature type="domain" description="Glutamate/phenylalanine/leucine/valine/L-tryptophan dehydrogenase C-terminal" evidence="7">
    <location>
        <begin position="145"/>
        <end position="349"/>
    </location>
</feature>
<dbReference type="PRINTS" id="PR00082">
    <property type="entry name" value="GLFDHDRGNASE"/>
</dbReference>
<dbReference type="InterPro" id="IPR036291">
    <property type="entry name" value="NAD(P)-bd_dom_sf"/>
</dbReference>
<evidence type="ECO:0000256" key="5">
    <source>
        <dbReference type="PIRSR" id="PIRSR000188-2"/>
    </source>
</evidence>
<dbReference type="SUPFAM" id="SSF51735">
    <property type="entry name" value="NAD(P)-binding Rossmann-fold domains"/>
    <property type="match status" value="1"/>
</dbReference>
<proteinExistence type="inferred from homology"/>
<dbReference type="SUPFAM" id="SSF53223">
    <property type="entry name" value="Aminoacid dehydrogenase-like, N-terminal domain"/>
    <property type="match status" value="1"/>
</dbReference>
<gene>
    <name evidence="8" type="primary">yqiT</name>
    <name evidence="8" type="ORF">BN1224_DC9_CC_00540</name>
</gene>
<dbReference type="EMBL" id="LN847058">
    <property type="protein sequence ID" value="CRI43053.1"/>
    <property type="molecule type" value="Genomic_DNA"/>
</dbReference>
<dbReference type="PIRSF" id="PIRSF000188">
    <property type="entry name" value="Phe_leu_dh"/>
    <property type="match status" value="1"/>
</dbReference>
<keyword evidence="2 6" id="KW-0560">Oxidoreductase</keyword>
<comment type="similarity">
    <text evidence="1 6">Belongs to the Glu/Leu/Phe/Val dehydrogenases family.</text>
</comment>
<dbReference type="AlphaFoldDB" id="A0A0F7X0A5"/>